<dbReference type="AlphaFoldDB" id="A0A3M6TPQ7"/>
<dbReference type="PANTHER" id="PTHR11530">
    <property type="entry name" value="D-AMINO ACID OXIDASE"/>
    <property type="match status" value="1"/>
</dbReference>
<dbReference type="PANTHER" id="PTHR11530:SF25">
    <property type="entry name" value="FAD DEPENDENT OXIDOREDUCTASE DOMAIN-CONTAINING PROTEIN"/>
    <property type="match status" value="1"/>
</dbReference>
<dbReference type="EMBL" id="RCHS01003225">
    <property type="protein sequence ID" value="RMX43321.1"/>
    <property type="molecule type" value="Genomic_DNA"/>
</dbReference>
<evidence type="ECO:0000256" key="3">
    <source>
        <dbReference type="ARBA" id="ARBA00022630"/>
    </source>
</evidence>
<keyword evidence="5" id="KW-0560">Oxidoreductase</keyword>
<dbReference type="Proteomes" id="UP000275408">
    <property type="component" value="Unassembled WGS sequence"/>
</dbReference>
<dbReference type="SUPFAM" id="SSF51971">
    <property type="entry name" value="Nucleotide-binding domain"/>
    <property type="match status" value="1"/>
</dbReference>
<dbReference type="OrthoDB" id="2015447at2759"/>
<dbReference type="GO" id="GO:0005737">
    <property type="term" value="C:cytoplasm"/>
    <property type="evidence" value="ECO:0007669"/>
    <property type="project" value="TreeGrafter"/>
</dbReference>
<comment type="cofactor">
    <cofactor evidence="1">
        <name>FAD</name>
        <dbReference type="ChEBI" id="CHEBI:57692"/>
    </cofactor>
</comment>
<protein>
    <recommendedName>
        <fullName evidence="7">FAD dependent oxidoreductase domain-containing protein</fullName>
    </recommendedName>
</protein>
<dbReference type="InterPro" id="IPR023209">
    <property type="entry name" value="DAO"/>
</dbReference>
<keyword evidence="6" id="KW-0472">Membrane</keyword>
<keyword evidence="6" id="KW-1133">Transmembrane helix</keyword>
<dbReference type="SUPFAM" id="SSF54373">
    <property type="entry name" value="FAD-linked reductases, C-terminal domain"/>
    <property type="match status" value="1"/>
</dbReference>
<keyword evidence="3" id="KW-0285">Flavoprotein</keyword>
<dbReference type="Gene3D" id="3.40.50.720">
    <property type="entry name" value="NAD(P)-binding Rossmann-like Domain"/>
    <property type="match status" value="1"/>
</dbReference>
<keyword evidence="4" id="KW-0274">FAD</keyword>
<dbReference type="GO" id="GO:0071949">
    <property type="term" value="F:FAD binding"/>
    <property type="evidence" value="ECO:0007669"/>
    <property type="project" value="InterPro"/>
</dbReference>
<dbReference type="InterPro" id="IPR006076">
    <property type="entry name" value="FAD-dep_OxRdtase"/>
</dbReference>
<dbReference type="OMA" id="KEWARTW"/>
<evidence type="ECO:0000256" key="6">
    <source>
        <dbReference type="SAM" id="Phobius"/>
    </source>
</evidence>
<dbReference type="GO" id="GO:0003884">
    <property type="term" value="F:D-amino-acid oxidase activity"/>
    <property type="evidence" value="ECO:0007669"/>
    <property type="project" value="InterPro"/>
</dbReference>
<reference evidence="8 9" key="1">
    <citation type="journal article" date="2018" name="Sci. Rep.">
        <title>Comparative analysis of the Pocillopora damicornis genome highlights role of immune system in coral evolution.</title>
        <authorList>
            <person name="Cunning R."/>
            <person name="Bay R.A."/>
            <person name="Gillette P."/>
            <person name="Baker A.C."/>
            <person name="Traylor-Knowles N."/>
        </authorList>
    </citation>
    <scope>NUCLEOTIDE SEQUENCE [LARGE SCALE GENOMIC DNA]</scope>
    <source>
        <strain evidence="8">RSMAS</strain>
        <tissue evidence="8">Whole animal</tissue>
    </source>
</reference>
<keyword evidence="9" id="KW-1185">Reference proteome</keyword>
<evidence type="ECO:0000256" key="4">
    <source>
        <dbReference type="ARBA" id="ARBA00022827"/>
    </source>
</evidence>
<gene>
    <name evidence="8" type="ORF">pdam_00014978</name>
</gene>
<evidence type="ECO:0000256" key="2">
    <source>
        <dbReference type="ARBA" id="ARBA00006730"/>
    </source>
</evidence>
<evidence type="ECO:0000313" key="9">
    <source>
        <dbReference type="Proteomes" id="UP000275408"/>
    </source>
</evidence>
<sequence>MTSRNKKEFKCKVLIIGSGVIGLTTAYLLLERGHHVVIISKDFPSIRRLPKIASEASGALCVPPMAMVQRAADVPHGKSESEQRILNETLKEWSVYGGERYTSLCNDSRNTGVYLRELVFLLGEKIDPVILEEYKQMKRFKNSMSLIKEKGLTDGNGLIKDAVSFLAPIIDPPKFGTWLFEECKRKGAHFIQGAIRGPLTEQGDSLRMTYGVQFIVNCSGLGSIELAGDQGMFPAKGILLKVKNDGSLFPKIEFCVEGKHTSFGHDESGQEICGRPYLFPRGEDTLMFGSFYQLNRWDCSASITAPYVQSMIRQCKDLCPCLNSLRDSDFQVIVGIRPGRKPGLRLEQDPLEPRIFHNYGHYRWGMTLNWGSARDLVYLIENEANRIQNAKGEGKSAVAKL</sequence>
<proteinExistence type="inferred from homology"/>
<evidence type="ECO:0000313" key="8">
    <source>
        <dbReference type="EMBL" id="RMX43321.1"/>
    </source>
</evidence>
<comment type="similarity">
    <text evidence="2">Belongs to the DAMOX/DASOX family.</text>
</comment>
<evidence type="ECO:0000259" key="7">
    <source>
        <dbReference type="Pfam" id="PF01266"/>
    </source>
</evidence>
<keyword evidence="6" id="KW-0812">Transmembrane</keyword>
<dbReference type="Gene3D" id="3.30.9.10">
    <property type="entry name" value="D-Amino Acid Oxidase, subunit A, domain 2"/>
    <property type="match status" value="1"/>
</dbReference>
<organism evidence="8 9">
    <name type="scientific">Pocillopora damicornis</name>
    <name type="common">Cauliflower coral</name>
    <name type="synonym">Millepora damicornis</name>
    <dbReference type="NCBI Taxonomy" id="46731"/>
    <lineage>
        <taxon>Eukaryota</taxon>
        <taxon>Metazoa</taxon>
        <taxon>Cnidaria</taxon>
        <taxon>Anthozoa</taxon>
        <taxon>Hexacorallia</taxon>
        <taxon>Scleractinia</taxon>
        <taxon>Astrocoeniina</taxon>
        <taxon>Pocilloporidae</taxon>
        <taxon>Pocillopora</taxon>
    </lineage>
</organism>
<evidence type="ECO:0000256" key="1">
    <source>
        <dbReference type="ARBA" id="ARBA00001974"/>
    </source>
</evidence>
<feature type="domain" description="FAD dependent oxidoreductase" evidence="7">
    <location>
        <begin position="12"/>
        <end position="379"/>
    </location>
</feature>
<dbReference type="STRING" id="46731.A0A3M6TPQ7"/>
<feature type="transmembrane region" description="Helical" evidence="6">
    <location>
        <begin position="12"/>
        <end position="30"/>
    </location>
</feature>
<accession>A0A3M6TPQ7</accession>
<name>A0A3M6TPQ7_POCDA</name>
<dbReference type="GO" id="GO:0019478">
    <property type="term" value="P:D-amino acid catabolic process"/>
    <property type="evidence" value="ECO:0007669"/>
    <property type="project" value="TreeGrafter"/>
</dbReference>
<evidence type="ECO:0000256" key="5">
    <source>
        <dbReference type="ARBA" id="ARBA00023002"/>
    </source>
</evidence>
<comment type="caution">
    <text evidence="8">The sequence shown here is derived from an EMBL/GenBank/DDBJ whole genome shotgun (WGS) entry which is preliminary data.</text>
</comment>
<dbReference type="Pfam" id="PF01266">
    <property type="entry name" value="DAO"/>
    <property type="match status" value="1"/>
</dbReference>